<evidence type="ECO:0000313" key="4">
    <source>
        <dbReference type="Proteomes" id="UP000298787"/>
    </source>
</evidence>
<evidence type="ECO:0000313" key="3">
    <source>
        <dbReference type="EMBL" id="TKS78802.1"/>
    </source>
</evidence>
<dbReference type="FunFam" id="1.25.50.20:FF:000003">
    <property type="entry name" value="Leucyl-cystinyl aminopeptidase"/>
    <property type="match status" value="1"/>
</dbReference>
<comment type="similarity">
    <text evidence="1">Belongs to the peptidase M1 family.</text>
</comment>
<keyword evidence="3" id="KW-0031">Aminopeptidase</keyword>
<gene>
    <name evidence="3" type="ORF">D9C73_012371</name>
</gene>
<keyword evidence="3" id="KW-0378">Hydrolase</keyword>
<dbReference type="GO" id="GO:0008270">
    <property type="term" value="F:zinc ion binding"/>
    <property type="evidence" value="ECO:0007669"/>
    <property type="project" value="TreeGrafter"/>
</dbReference>
<dbReference type="GO" id="GO:0006508">
    <property type="term" value="P:proteolysis"/>
    <property type="evidence" value="ECO:0007669"/>
    <property type="project" value="TreeGrafter"/>
</dbReference>
<accession>A0A4V6XYR0</accession>
<dbReference type="InterPro" id="IPR050344">
    <property type="entry name" value="Peptidase_M1_aminopeptidases"/>
</dbReference>
<dbReference type="GO" id="GO:0005615">
    <property type="term" value="C:extracellular space"/>
    <property type="evidence" value="ECO:0007669"/>
    <property type="project" value="TreeGrafter"/>
</dbReference>
<dbReference type="STRING" id="240159.A0A4V6XYR0"/>
<reference evidence="3 4" key="1">
    <citation type="submission" date="2019-01" db="EMBL/GenBank/DDBJ databases">
        <title>Genome Assembly of Collichthys lucidus.</title>
        <authorList>
            <person name="Cai M."/>
            <person name="Xiao S."/>
        </authorList>
    </citation>
    <scope>NUCLEOTIDE SEQUENCE [LARGE SCALE GENOMIC DNA]</scope>
    <source>
        <strain evidence="3">JT15FE1705JMU</strain>
        <tissue evidence="3">Muscle</tissue>
    </source>
</reference>
<proteinExistence type="inferred from homology"/>
<sequence>MTKLLSENHTALSYKDRTHLIHNAFQLVTAGHLPVNKALDLIGYLRLETHNVPLLQGLAYLSGFYQMIAFRNESDLKTNLGTYILRYFRSVIDQQTWSDVGSVSERRLRSNVLSLACDLEDPPCLKQAHQSFKDWLQSNGTLNLPTDVATTVYSVGAQDDHGWASLLHTYNISLSAAQQSKILFALTCSKDTNKLQRLLQWGLEGKVIRSQDLSYLIRMVARNSEGHHLAWKFVKKNWDTLVQKFQLGSSTIRNVIIGTTSQFSNPEELTDVKLFFESIKEEASQLRVTQIALENIQKNVRWFQRNLETLRNWLNKRMKQNEKW</sequence>
<dbReference type="EMBL" id="CM014088">
    <property type="protein sequence ID" value="TKS78802.1"/>
    <property type="molecule type" value="Genomic_DNA"/>
</dbReference>
<evidence type="ECO:0000256" key="1">
    <source>
        <dbReference type="ARBA" id="ARBA00010136"/>
    </source>
</evidence>
<feature type="domain" description="ERAP1-like C-terminal" evidence="2">
    <location>
        <begin position="3"/>
        <end position="297"/>
    </location>
</feature>
<dbReference type="PANTHER" id="PTHR11533:SF239">
    <property type="entry name" value="ENDOPLASMIC RETICULUM AMINOPEPTIDASE 2"/>
    <property type="match status" value="1"/>
</dbReference>
<organism evidence="3 4">
    <name type="scientific">Collichthys lucidus</name>
    <name type="common">Big head croaker</name>
    <name type="synonym">Sciaena lucida</name>
    <dbReference type="NCBI Taxonomy" id="240159"/>
    <lineage>
        <taxon>Eukaryota</taxon>
        <taxon>Metazoa</taxon>
        <taxon>Chordata</taxon>
        <taxon>Craniata</taxon>
        <taxon>Vertebrata</taxon>
        <taxon>Euteleostomi</taxon>
        <taxon>Actinopterygii</taxon>
        <taxon>Neopterygii</taxon>
        <taxon>Teleostei</taxon>
        <taxon>Neoteleostei</taxon>
        <taxon>Acanthomorphata</taxon>
        <taxon>Eupercaria</taxon>
        <taxon>Sciaenidae</taxon>
        <taxon>Collichthys</taxon>
    </lineage>
</organism>
<dbReference type="GO" id="GO:0042277">
    <property type="term" value="F:peptide binding"/>
    <property type="evidence" value="ECO:0007669"/>
    <property type="project" value="TreeGrafter"/>
</dbReference>
<dbReference type="AlphaFoldDB" id="A0A4V6XYR0"/>
<dbReference type="Proteomes" id="UP000298787">
    <property type="component" value="Chromosome 11"/>
</dbReference>
<dbReference type="GO" id="GO:0070006">
    <property type="term" value="F:metalloaminopeptidase activity"/>
    <property type="evidence" value="ECO:0007669"/>
    <property type="project" value="TreeGrafter"/>
</dbReference>
<keyword evidence="4" id="KW-1185">Reference proteome</keyword>
<evidence type="ECO:0000259" key="2">
    <source>
        <dbReference type="Pfam" id="PF11838"/>
    </source>
</evidence>
<dbReference type="Pfam" id="PF11838">
    <property type="entry name" value="ERAP1_C"/>
    <property type="match status" value="1"/>
</dbReference>
<name>A0A4V6XYR0_COLLU</name>
<dbReference type="Gene3D" id="1.25.50.20">
    <property type="match status" value="1"/>
</dbReference>
<dbReference type="PANTHER" id="PTHR11533">
    <property type="entry name" value="PROTEASE M1 ZINC METALLOPROTEASE"/>
    <property type="match status" value="1"/>
</dbReference>
<dbReference type="GO" id="GO:0043171">
    <property type="term" value="P:peptide catabolic process"/>
    <property type="evidence" value="ECO:0007669"/>
    <property type="project" value="TreeGrafter"/>
</dbReference>
<keyword evidence="3" id="KW-0645">Protease</keyword>
<dbReference type="InterPro" id="IPR024571">
    <property type="entry name" value="ERAP1-like_C_dom"/>
</dbReference>
<dbReference type="GO" id="GO:0005737">
    <property type="term" value="C:cytoplasm"/>
    <property type="evidence" value="ECO:0007669"/>
    <property type="project" value="TreeGrafter"/>
</dbReference>
<dbReference type="GO" id="GO:0016020">
    <property type="term" value="C:membrane"/>
    <property type="evidence" value="ECO:0007669"/>
    <property type="project" value="TreeGrafter"/>
</dbReference>
<protein>
    <submittedName>
        <fullName evidence="3">Endoplasmic reticulum aminopeptidase 2</fullName>
    </submittedName>
</protein>